<accession>A0A8I0LCF5</accession>
<sequence>GFMRMPTENAFSRPFLNKLKRNISGIRTFLKSTETMHERKKKVRIDNAEDFDDFSLVATCSRKDVRRFIRLAKANKKYSVDDLMNVKPGDYIVLKGYPYEGIDATVLDVNYSNRTVK</sequence>
<feature type="non-terminal residue" evidence="1">
    <location>
        <position position="1"/>
    </location>
</feature>
<organism evidence="1 2">
    <name type="scientific">Xanthomonas citri pv. citri</name>
    <dbReference type="NCBI Taxonomy" id="611301"/>
    <lineage>
        <taxon>Bacteria</taxon>
        <taxon>Pseudomonadati</taxon>
        <taxon>Pseudomonadota</taxon>
        <taxon>Gammaproteobacteria</taxon>
        <taxon>Lysobacterales</taxon>
        <taxon>Lysobacteraceae</taxon>
        <taxon>Xanthomonas</taxon>
    </lineage>
</organism>
<evidence type="ECO:0000313" key="2">
    <source>
        <dbReference type="Proteomes" id="UP000653002"/>
    </source>
</evidence>
<dbReference type="EMBL" id="JAABFR010001734">
    <property type="protein sequence ID" value="MBD4338818.1"/>
    <property type="molecule type" value="Genomic_DNA"/>
</dbReference>
<proteinExistence type="predicted"/>
<gene>
    <name evidence="1" type="ORF">GUH15_22730</name>
</gene>
<dbReference type="AlphaFoldDB" id="A0A8I0LCF5"/>
<dbReference type="Proteomes" id="UP000653002">
    <property type="component" value="Unassembled WGS sequence"/>
</dbReference>
<evidence type="ECO:0000313" key="1">
    <source>
        <dbReference type="EMBL" id="MBD4338818.1"/>
    </source>
</evidence>
<reference evidence="1" key="1">
    <citation type="submission" date="2020-01" db="EMBL/GenBank/DDBJ databases">
        <authorList>
            <person name="Richard D."/>
        </authorList>
    </citation>
    <scope>NUCLEOTIDE SEQUENCE</scope>
    <source>
        <strain evidence="1">JP541</strain>
    </source>
</reference>
<comment type="caution">
    <text evidence="1">The sequence shown here is derived from an EMBL/GenBank/DDBJ whole genome shotgun (WGS) entry which is preliminary data.</text>
</comment>
<name>A0A8I0LCF5_XANCI</name>
<feature type="non-terminal residue" evidence="1">
    <location>
        <position position="117"/>
    </location>
</feature>
<protein>
    <submittedName>
        <fullName evidence="1">Uncharacterized protein</fullName>
    </submittedName>
</protein>